<accession>A0A7W5V3U1</accession>
<proteinExistence type="inferred from homology"/>
<comment type="caution">
    <text evidence="7">The sequence shown here is derived from an EMBL/GenBank/DDBJ whole genome shotgun (WGS) entry which is preliminary data.</text>
</comment>
<evidence type="ECO:0000313" key="8">
    <source>
        <dbReference type="Proteomes" id="UP000579945"/>
    </source>
</evidence>
<comment type="similarity">
    <text evidence="2">Belongs to the NADH dehydrogenase family.</text>
</comment>
<organism evidence="7 8">
    <name type="scientific">Nonomuraea dietziae</name>
    <dbReference type="NCBI Taxonomy" id="65515"/>
    <lineage>
        <taxon>Bacteria</taxon>
        <taxon>Bacillati</taxon>
        <taxon>Actinomycetota</taxon>
        <taxon>Actinomycetes</taxon>
        <taxon>Streptosporangiales</taxon>
        <taxon>Streptosporangiaceae</taxon>
        <taxon>Nonomuraea</taxon>
    </lineage>
</organism>
<dbReference type="GO" id="GO:0003955">
    <property type="term" value="F:NAD(P)H dehydrogenase (quinone) activity"/>
    <property type="evidence" value="ECO:0007669"/>
    <property type="project" value="TreeGrafter"/>
</dbReference>
<dbReference type="PRINTS" id="PR00469">
    <property type="entry name" value="PNDRDTASEII"/>
</dbReference>
<dbReference type="InterPro" id="IPR051169">
    <property type="entry name" value="NADH-Q_oxidoreductase"/>
</dbReference>
<reference evidence="7 8" key="1">
    <citation type="submission" date="2020-08" db="EMBL/GenBank/DDBJ databases">
        <title>Sequencing the genomes of 1000 actinobacteria strains.</title>
        <authorList>
            <person name="Klenk H.-P."/>
        </authorList>
    </citation>
    <scope>NUCLEOTIDE SEQUENCE [LARGE SCALE GENOMIC DNA]</scope>
    <source>
        <strain evidence="7 8">DSM 44320</strain>
    </source>
</reference>
<evidence type="ECO:0000256" key="2">
    <source>
        <dbReference type="ARBA" id="ARBA00005272"/>
    </source>
</evidence>
<dbReference type="GO" id="GO:0019646">
    <property type="term" value="P:aerobic electron transport chain"/>
    <property type="evidence" value="ECO:0007669"/>
    <property type="project" value="TreeGrafter"/>
</dbReference>
<evidence type="ECO:0000256" key="5">
    <source>
        <dbReference type="ARBA" id="ARBA00023002"/>
    </source>
</evidence>
<keyword evidence="4" id="KW-0274">FAD</keyword>
<name>A0A7W5V3U1_9ACTN</name>
<protein>
    <submittedName>
        <fullName evidence="7">NADH dehydrogenase FAD-containing subunit</fullName>
    </submittedName>
</protein>
<dbReference type="SUPFAM" id="SSF51905">
    <property type="entry name" value="FAD/NAD(P)-binding domain"/>
    <property type="match status" value="1"/>
</dbReference>
<dbReference type="InterPro" id="IPR036188">
    <property type="entry name" value="FAD/NAD-bd_sf"/>
</dbReference>
<evidence type="ECO:0000259" key="6">
    <source>
        <dbReference type="Pfam" id="PF07992"/>
    </source>
</evidence>
<dbReference type="AlphaFoldDB" id="A0A7W5V3U1"/>
<evidence type="ECO:0000313" key="7">
    <source>
        <dbReference type="EMBL" id="MBB3730036.1"/>
    </source>
</evidence>
<comment type="cofactor">
    <cofactor evidence="1">
        <name>FAD</name>
        <dbReference type="ChEBI" id="CHEBI:57692"/>
    </cofactor>
</comment>
<dbReference type="EMBL" id="JACIBV010000001">
    <property type="protein sequence ID" value="MBB3730036.1"/>
    <property type="molecule type" value="Genomic_DNA"/>
</dbReference>
<dbReference type="GeneID" id="95392201"/>
<gene>
    <name evidence="7" type="ORF">FHR33_005896</name>
</gene>
<dbReference type="RefSeq" id="WP_183654164.1">
    <property type="nucleotide sequence ID" value="NZ_BAAAXX010000019.1"/>
</dbReference>
<dbReference type="PANTHER" id="PTHR42913:SF3">
    <property type="entry name" value="64 KDA MITOCHONDRIAL NADH DEHYDROGENASE (EUROFUNG)"/>
    <property type="match status" value="1"/>
</dbReference>
<sequence>MDIVVIGAGYAGTTAALRLDRSHRVTLISADGHFSQRIRLHELAAGRPSITVPLAELTRGTGIDTVTATVSGLDLEAKLVHTADGRAFGYDTLVYALGSRTDVSLPGVAEHAFTPEKAGELRARLHGGSGDLTVVGGGLTGIELAAELAETYPSWRVGLVTGREPGPGLSARGRAHVARALAGLGVTTHLDTRVAAVEPGRLLTNRGDIRADVVVWAGSFTVPPLAAASGLAVDEHGRAVVDDTLRSVSHPDVYVIGDAAAVEIPGAGASRMSCAVGMPIAAHAADVINARAAGRTATAFRFRYLIQCVSLGRRDGVIQTVRHDDSPLDLVLTGRVAAWVKEQVCRFTLGSLRLERRRPGTYLWPKGSARSSAAQVPSRAGR</sequence>
<evidence type="ECO:0000256" key="3">
    <source>
        <dbReference type="ARBA" id="ARBA00022630"/>
    </source>
</evidence>
<evidence type="ECO:0000256" key="1">
    <source>
        <dbReference type="ARBA" id="ARBA00001974"/>
    </source>
</evidence>
<keyword evidence="3" id="KW-0285">Flavoprotein</keyword>
<dbReference type="PANTHER" id="PTHR42913">
    <property type="entry name" value="APOPTOSIS-INDUCING FACTOR 1"/>
    <property type="match status" value="1"/>
</dbReference>
<feature type="domain" description="FAD/NAD(P)-binding" evidence="6">
    <location>
        <begin position="1"/>
        <end position="265"/>
    </location>
</feature>
<dbReference type="InterPro" id="IPR023753">
    <property type="entry name" value="FAD/NAD-binding_dom"/>
</dbReference>
<dbReference type="Proteomes" id="UP000579945">
    <property type="component" value="Unassembled WGS sequence"/>
</dbReference>
<dbReference type="Pfam" id="PF07992">
    <property type="entry name" value="Pyr_redox_2"/>
    <property type="match status" value="1"/>
</dbReference>
<evidence type="ECO:0000256" key="4">
    <source>
        <dbReference type="ARBA" id="ARBA00022827"/>
    </source>
</evidence>
<dbReference type="Gene3D" id="3.50.50.100">
    <property type="match status" value="1"/>
</dbReference>
<keyword evidence="5" id="KW-0560">Oxidoreductase</keyword>
<dbReference type="PRINTS" id="PR00368">
    <property type="entry name" value="FADPNR"/>
</dbReference>
<keyword evidence="8" id="KW-1185">Reference proteome</keyword>